<dbReference type="SUPFAM" id="SSF52058">
    <property type="entry name" value="L domain-like"/>
    <property type="match status" value="1"/>
</dbReference>
<accession>A0AA86RS73</accession>
<dbReference type="EMBL" id="CAXDID020000022">
    <property type="protein sequence ID" value="CAL5987936.1"/>
    <property type="molecule type" value="Genomic_DNA"/>
</dbReference>
<comment type="caution">
    <text evidence="4">The sequence shown here is derived from an EMBL/GenBank/DDBJ whole genome shotgun (WGS) entry which is preliminary data.</text>
</comment>
<dbReference type="AlphaFoldDB" id="A0AA86RS73"/>
<dbReference type="Gene3D" id="3.80.10.10">
    <property type="entry name" value="Ribonuclease Inhibitor"/>
    <property type="match status" value="1"/>
</dbReference>
<evidence type="ECO:0000256" key="1">
    <source>
        <dbReference type="ARBA" id="ARBA00022614"/>
    </source>
</evidence>
<dbReference type="InterPro" id="IPR025875">
    <property type="entry name" value="Leu-rich_rpt_4"/>
</dbReference>
<dbReference type="InterPro" id="IPR001611">
    <property type="entry name" value="Leu-rich_rpt"/>
</dbReference>
<dbReference type="Pfam" id="PF12799">
    <property type="entry name" value="LRR_4"/>
    <property type="match status" value="1"/>
</dbReference>
<evidence type="ECO:0000256" key="2">
    <source>
        <dbReference type="ARBA" id="ARBA00022737"/>
    </source>
</evidence>
<dbReference type="PANTHER" id="PTHR46652:SF3">
    <property type="entry name" value="LEUCINE-RICH REPEAT-CONTAINING PROTEIN 9"/>
    <property type="match status" value="1"/>
</dbReference>
<evidence type="ECO:0000313" key="4">
    <source>
        <dbReference type="EMBL" id="CAI9977042.1"/>
    </source>
</evidence>
<evidence type="ECO:0000313" key="5">
    <source>
        <dbReference type="EMBL" id="CAL5987936.1"/>
    </source>
</evidence>
<reference evidence="5 6" key="2">
    <citation type="submission" date="2024-07" db="EMBL/GenBank/DDBJ databases">
        <authorList>
            <person name="Akdeniz Z."/>
        </authorList>
    </citation>
    <scope>NUCLEOTIDE SEQUENCE [LARGE SCALE GENOMIC DNA]</scope>
</reference>
<dbReference type="Proteomes" id="UP001642409">
    <property type="component" value="Unassembled WGS sequence"/>
</dbReference>
<evidence type="ECO:0000313" key="6">
    <source>
        <dbReference type="Proteomes" id="UP001642409"/>
    </source>
</evidence>
<reference evidence="4" key="1">
    <citation type="submission" date="2023-06" db="EMBL/GenBank/DDBJ databases">
        <authorList>
            <person name="Kurt Z."/>
        </authorList>
    </citation>
    <scope>NUCLEOTIDE SEQUENCE</scope>
</reference>
<protein>
    <submittedName>
        <fullName evidence="4">Uncharacterized protein</fullName>
    </submittedName>
</protein>
<keyword evidence="6" id="KW-1185">Reference proteome</keyword>
<organism evidence="4">
    <name type="scientific">Hexamita inflata</name>
    <dbReference type="NCBI Taxonomy" id="28002"/>
    <lineage>
        <taxon>Eukaryota</taxon>
        <taxon>Metamonada</taxon>
        <taxon>Diplomonadida</taxon>
        <taxon>Hexamitidae</taxon>
        <taxon>Hexamitinae</taxon>
        <taxon>Hexamita</taxon>
    </lineage>
</organism>
<keyword evidence="2" id="KW-0677">Repeat</keyword>
<dbReference type="PANTHER" id="PTHR46652">
    <property type="entry name" value="LEUCINE-RICH REPEAT AND IQ DOMAIN-CONTAINING PROTEIN 1-RELATED"/>
    <property type="match status" value="1"/>
</dbReference>
<dbReference type="InterPro" id="IPR050836">
    <property type="entry name" value="SDS22/Internalin_LRR"/>
</dbReference>
<dbReference type="EMBL" id="CATOUU010001177">
    <property type="protein sequence ID" value="CAI9977042.1"/>
    <property type="molecule type" value="Genomic_DNA"/>
</dbReference>
<feature type="coiled-coil region" evidence="3">
    <location>
        <begin position="364"/>
        <end position="391"/>
    </location>
</feature>
<keyword evidence="1" id="KW-0433">Leucine-rich repeat</keyword>
<sequence length="408" mass="47744">MREKNILKPIYKRIAVIYNLELQYLTNVKNTLKEPSNIFLDICLYSQLQFPEKASQQFEMYGFPNIDQLEAQKLRLKNKYIDLNYDVLYQDINIELQNKCIEEELKHDNERLNECELIDENNVFSNKQDYIGVFKDKILINQHYSVDTLKFVDHFQKTELSLENCSSIKFDRTPTSITDLILFGCHVNELEGIQNMKQLTSLEISEGLSSFNLSPLKFLINLTSLTLSAKMTNLDALRNLVKLTFLSLSNGDFVDVYPLQKLVNLKILSLRNNKILDIYALSLLNQLQTLDLRFNTIIDISPLKKLQNLTSLNIELNRIKDFDPIKELNITNLKQYQAMFIEPSQDILDQLFVKKQIFGAHEQIVQIKIQNRKLKNQLQRLKQQMYQAVQRAFHDMISFTGAVSRLFQ</sequence>
<evidence type="ECO:0000256" key="3">
    <source>
        <dbReference type="SAM" id="Coils"/>
    </source>
</evidence>
<keyword evidence="3" id="KW-0175">Coiled coil</keyword>
<proteinExistence type="predicted"/>
<name>A0AA86RS73_9EUKA</name>
<gene>
    <name evidence="5" type="ORF">HINF_LOCUS10124</name>
    <name evidence="4" type="ORF">HINF_LOCUS64687</name>
</gene>
<dbReference type="PROSITE" id="PS51450">
    <property type="entry name" value="LRR"/>
    <property type="match status" value="3"/>
</dbReference>
<dbReference type="InterPro" id="IPR032675">
    <property type="entry name" value="LRR_dom_sf"/>
</dbReference>